<dbReference type="KEGG" id="msf:IT882_06585"/>
<dbReference type="Proteomes" id="UP000594480">
    <property type="component" value="Chromosome"/>
</dbReference>
<evidence type="ECO:0000313" key="4">
    <source>
        <dbReference type="Proteomes" id="UP000594480"/>
    </source>
</evidence>
<dbReference type="EMBL" id="CP064760">
    <property type="protein sequence ID" value="QPE05653.1"/>
    <property type="molecule type" value="Genomic_DNA"/>
</dbReference>
<evidence type="ECO:0000256" key="2">
    <source>
        <dbReference type="SAM" id="SignalP"/>
    </source>
</evidence>
<sequence length="231" mass="22578">MSLVSKFTTSGALLILASVPILSGCGAGSPLPTPTSTLDAAAADAAGGSGGADGVDGSGTDGGGSEAEGGGAPGALGDCVPGRWVLGEGQVTAFYGAVAASIPELEIAPFGTIGLTLDTEGTYAYAPDYGFVLTVSAGPVSIEPRAVVTGAVTGSWSIESGRLVLTETDSALAVDAQLNGQAFDVADLTNGLIESSPMLSSPGAVVCTSTTLTVPYETGSGSVDLQWDRVS</sequence>
<keyword evidence="2" id="KW-0732">Signal</keyword>
<evidence type="ECO:0000256" key="1">
    <source>
        <dbReference type="SAM" id="MobiDB-lite"/>
    </source>
</evidence>
<dbReference type="RefSeq" id="WP_195693668.1">
    <property type="nucleotide sequence ID" value="NZ_CP064760.1"/>
</dbReference>
<gene>
    <name evidence="3" type="ORF">IT882_06585</name>
</gene>
<feature type="chain" id="PRO_5038822160" evidence="2">
    <location>
        <begin position="24"/>
        <end position="231"/>
    </location>
</feature>
<evidence type="ECO:0000313" key="3">
    <source>
        <dbReference type="EMBL" id="QPE05653.1"/>
    </source>
</evidence>
<organism evidence="3 4">
    <name type="scientific">Microbacterium schleiferi</name>
    <dbReference type="NCBI Taxonomy" id="69362"/>
    <lineage>
        <taxon>Bacteria</taxon>
        <taxon>Bacillati</taxon>
        <taxon>Actinomycetota</taxon>
        <taxon>Actinomycetes</taxon>
        <taxon>Micrococcales</taxon>
        <taxon>Microbacteriaceae</taxon>
        <taxon>Microbacterium</taxon>
    </lineage>
</organism>
<dbReference type="AlphaFoldDB" id="A0A7S8MZP0"/>
<reference evidence="3 4" key="1">
    <citation type="submission" date="2020-11" db="EMBL/GenBank/DDBJ databases">
        <title>Amino acid is mineralized and recycled by bacteria in oceanic microbiome.</title>
        <authorList>
            <person name="Zheng L.Y."/>
        </authorList>
    </citation>
    <scope>NUCLEOTIDE SEQUENCE [LARGE SCALE GENOMIC DNA]</scope>
    <source>
        <strain evidence="3 4">A32-1</strain>
    </source>
</reference>
<accession>A0A7S8MZP0</accession>
<name>A0A7S8MZP0_9MICO</name>
<keyword evidence="4" id="KW-1185">Reference proteome</keyword>
<feature type="region of interest" description="Disordered" evidence="1">
    <location>
        <begin position="49"/>
        <end position="73"/>
    </location>
</feature>
<feature type="signal peptide" evidence="2">
    <location>
        <begin position="1"/>
        <end position="23"/>
    </location>
</feature>
<dbReference type="PROSITE" id="PS51257">
    <property type="entry name" value="PROKAR_LIPOPROTEIN"/>
    <property type="match status" value="1"/>
</dbReference>
<protein>
    <submittedName>
        <fullName evidence="3">Uncharacterized protein</fullName>
    </submittedName>
</protein>
<proteinExistence type="predicted"/>